<dbReference type="Pfam" id="PF20448">
    <property type="entry name" value="DUF6705"/>
    <property type="match status" value="1"/>
</dbReference>
<dbReference type="InterPro" id="IPR046551">
    <property type="entry name" value="DUF6705"/>
</dbReference>
<name>A0ABU1TNW0_9FLAO</name>
<protein>
    <recommendedName>
        <fullName evidence="2">DUF6705 domain-containing protein</fullName>
    </recommendedName>
</protein>
<dbReference type="RefSeq" id="WP_310025114.1">
    <property type="nucleotide sequence ID" value="NZ_JAVDVI010000004.1"/>
</dbReference>
<evidence type="ECO:0000259" key="2">
    <source>
        <dbReference type="Pfam" id="PF20448"/>
    </source>
</evidence>
<keyword evidence="1" id="KW-0732">Signal</keyword>
<evidence type="ECO:0000256" key="1">
    <source>
        <dbReference type="SAM" id="SignalP"/>
    </source>
</evidence>
<feature type="domain" description="DUF6705" evidence="2">
    <location>
        <begin position="1"/>
        <end position="121"/>
    </location>
</feature>
<evidence type="ECO:0000313" key="4">
    <source>
        <dbReference type="Proteomes" id="UP001255185"/>
    </source>
</evidence>
<feature type="chain" id="PRO_5047060723" description="DUF6705 domain-containing protein" evidence="1">
    <location>
        <begin position="20"/>
        <end position="211"/>
    </location>
</feature>
<sequence>MKTKVILIFVMLASIYSYAQQPPVVRTLSYVQKRASSYSPESGDYEKDFQNQLDPYIGIWKYEGNNKIFIIKLQRVNQVFLGQSYSDITYFYFDALVLTYKLQNNDGSVIYDNMDLVPTTMFSDEFGYFTGTDSNDYLNGSFRDFTTNVLVSHCEITKLETTAGQPDKIYFKLFGNHTSLRRSSFNEPTNYIPGVTPLYSVPNKVELVRIE</sequence>
<organism evidence="3 4">
    <name type="scientific">Flavobacterium arsenatis</name>
    <dbReference type="NCBI Taxonomy" id="1484332"/>
    <lineage>
        <taxon>Bacteria</taxon>
        <taxon>Pseudomonadati</taxon>
        <taxon>Bacteroidota</taxon>
        <taxon>Flavobacteriia</taxon>
        <taxon>Flavobacteriales</taxon>
        <taxon>Flavobacteriaceae</taxon>
        <taxon>Flavobacterium</taxon>
    </lineage>
</organism>
<dbReference type="EMBL" id="JAVDVI010000004">
    <property type="protein sequence ID" value="MDR6967133.1"/>
    <property type="molecule type" value="Genomic_DNA"/>
</dbReference>
<dbReference type="Proteomes" id="UP001255185">
    <property type="component" value="Unassembled WGS sequence"/>
</dbReference>
<gene>
    <name evidence="3" type="ORF">J2X31_001140</name>
</gene>
<feature type="signal peptide" evidence="1">
    <location>
        <begin position="1"/>
        <end position="19"/>
    </location>
</feature>
<evidence type="ECO:0000313" key="3">
    <source>
        <dbReference type="EMBL" id="MDR6967133.1"/>
    </source>
</evidence>
<accession>A0ABU1TNW0</accession>
<keyword evidence="4" id="KW-1185">Reference proteome</keyword>
<proteinExistence type="predicted"/>
<reference evidence="3 4" key="1">
    <citation type="submission" date="2023-07" db="EMBL/GenBank/DDBJ databases">
        <title>Sorghum-associated microbial communities from plants grown in Nebraska, USA.</title>
        <authorList>
            <person name="Schachtman D."/>
        </authorList>
    </citation>
    <scope>NUCLEOTIDE SEQUENCE [LARGE SCALE GENOMIC DNA]</scope>
    <source>
        <strain evidence="3 4">3773</strain>
    </source>
</reference>
<comment type="caution">
    <text evidence="3">The sequence shown here is derived from an EMBL/GenBank/DDBJ whole genome shotgun (WGS) entry which is preliminary data.</text>
</comment>